<organism evidence="5">
    <name type="scientific">freshwater metagenome</name>
    <dbReference type="NCBI Taxonomy" id="449393"/>
    <lineage>
        <taxon>unclassified sequences</taxon>
        <taxon>metagenomes</taxon>
        <taxon>ecological metagenomes</taxon>
    </lineage>
</organism>
<dbReference type="InterPro" id="IPR050109">
    <property type="entry name" value="HTH-type_TetR-like_transc_reg"/>
</dbReference>
<reference evidence="5" key="1">
    <citation type="submission" date="2020-05" db="EMBL/GenBank/DDBJ databases">
        <authorList>
            <person name="Chiriac C."/>
            <person name="Salcher M."/>
            <person name="Ghai R."/>
            <person name="Kavagutti S V."/>
        </authorList>
    </citation>
    <scope>NUCLEOTIDE SEQUENCE</scope>
</reference>
<dbReference type="Pfam" id="PF00440">
    <property type="entry name" value="TetR_N"/>
    <property type="match status" value="1"/>
</dbReference>
<sequence>MKTSRPITAPRRADAQRNVEHILDTARAALAADPGASLQRIAAASGLHRATVYRHFENRENLIRAIHERFVEQMREASMEVDSEASDPVGELRSFSKRSLEIGLRFSPYGYAPLFPVEDAERRRARRAPVVALLRHGQERGVFRTDLDAEAVAGLWGVTLPFVLSQISISGWTREQAVAFMVSVPLAPAAL</sequence>
<dbReference type="GO" id="GO:0000976">
    <property type="term" value="F:transcription cis-regulatory region binding"/>
    <property type="evidence" value="ECO:0007669"/>
    <property type="project" value="TreeGrafter"/>
</dbReference>
<dbReference type="GO" id="GO:0003700">
    <property type="term" value="F:DNA-binding transcription factor activity"/>
    <property type="evidence" value="ECO:0007669"/>
    <property type="project" value="TreeGrafter"/>
</dbReference>
<dbReference type="InterPro" id="IPR001647">
    <property type="entry name" value="HTH_TetR"/>
</dbReference>
<proteinExistence type="predicted"/>
<dbReference type="AlphaFoldDB" id="A0A6J7IL37"/>
<evidence type="ECO:0000313" key="5">
    <source>
        <dbReference type="EMBL" id="CAB4931500.1"/>
    </source>
</evidence>
<dbReference type="SUPFAM" id="SSF48498">
    <property type="entry name" value="Tetracyclin repressor-like, C-terminal domain"/>
    <property type="match status" value="1"/>
</dbReference>
<dbReference type="PANTHER" id="PTHR30055:SF234">
    <property type="entry name" value="HTH-TYPE TRANSCRIPTIONAL REGULATOR BETI"/>
    <property type="match status" value="1"/>
</dbReference>
<keyword evidence="1" id="KW-0805">Transcription regulation</keyword>
<keyword evidence="3" id="KW-0804">Transcription</keyword>
<dbReference type="InterPro" id="IPR036271">
    <property type="entry name" value="Tet_transcr_reg_TetR-rel_C_sf"/>
</dbReference>
<dbReference type="SUPFAM" id="SSF46689">
    <property type="entry name" value="Homeodomain-like"/>
    <property type="match status" value="1"/>
</dbReference>
<feature type="domain" description="HTH tetR-type" evidence="4">
    <location>
        <begin position="16"/>
        <end position="74"/>
    </location>
</feature>
<protein>
    <submittedName>
        <fullName evidence="5">Unannotated protein</fullName>
    </submittedName>
</protein>
<name>A0A6J7IL37_9ZZZZ</name>
<gene>
    <name evidence="5" type="ORF">UFOPK3674_01183</name>
</gene>
<evidence type="ECO:0000256" key="1">
    <source>
        <dbReference type="ARBA" id="ARBA00023015"/>
    </source>
</evidence>
<dbReference type="PROSITE" id="PS50977">
    <property type="entry name" value="HTH_TETR_2"/>
    <property type="match status" value="1"/>
</dbReference>
<dbReference type="PANTHER" id="PTHR30055">
    <property type="entry name" value="HTH-TYPE TRANSCRIPTIONAL REGULATOR RUTR"/>
    <property type="match status" value="1"/>
</dbReference>
<dbReference type="Gene3D" id="1.10.357.10">
    <property type="entry name" value="Tetracycline Repressor, domain 2"/>
    <property type="match status" value="1"/>
</dbReference>
<keyword evidence="2" id="KW-0238">DNA-binding</keyword>
<dbReference type="EMBL" id="CAFBMX010000005">
    <property type="protein sequence ID" value="CAB4931500.1"/>
    <property type="molecule type" value="Genomic_DNA"/>
</dbReference>
<evidence type="ECO:0000256" key="3">
    <source>
        <dbReference type="ARBA" id="ARBA00023163"/>
    </source>
</evidence>
<dbReference type="InterPro" id="IPR009057">
    <property type="entry name" value="Homeodomain-like_sf"/>
</dbReference>
<evidence type="ECO:0000256" key="2">
    <source>
        <dbReference type="ARBA" id="ARBA00023125"/>
    </source>
</evidence>
<evidence type="ECO:0000259" key="4">
    <source>
        <dbReference type="PROSITE" id="PS50977"/>
    </source>
</evidence>
<accession>A0A6J7IL37</accession>